<organism evidence="2 3">
    <name type="scientific">Candidatus Coproplasma stercoripullorum</name>
    <dbReference type="NCBI Taxonomy" id="2840751"/>
    <lineage>
        <taxon>Bacteria</taxon>
        <taxon>Bacillati</taxon>
        <taxon>Bacillota</taxon>
        <taxon>Clostridia</taxon>
        <taxon>Eubacteriales</taxon>
        <taxon>Candidatus Coproplasma</taxon>
    </lineage>
</organism>
<evidence type="ECO:0008006" key="4">
    <source>
        <dbReference type="Google" id="ProtNLM"/>
    </source>
</evidence>
<dbReference type="AlphaFoldDB" id="A0A9D1AGH2"/>
<keyword evidence="1" id="KW-0472">Membrane</keyword>
<proteinExistence type="predicted"/>
<protein>
    <recommendedName>
        <fullName evidence="4">DUF4367 domain-containing protein</fullName>
    </recommendedName>
</protein>
<sequence>MKNVDKKDEALNKLFSGYIEEAECPPEGVTFMAKEAMDENTVRERATELQLAAQTSHGGEQASGSGRRIPAKAYAVIAALFVLVAAVLLAVLLHVSGTDKFRDSPTDAGTDGSYISLAADDMTEREIEGFIVEDSSDGSGANSSDLFFFVEDGTRGEYSEFALTDSVGDYTEGDVVVYRLRCSVPPGVAVVVYVEAEGVRFDELNDYKDLPESRSIGDDVFELGKDGQNTLIYFSSGGYGYNLCLQTSDSEKVDAVLSHISEGVN</sequence>
<evidence type="ECO:0000256" key="1">
    <source>
        <dbReference type="SAM" id="Phobius"/>
    </source>
</evidence>
<feature type="transmembrane region" description="Helical" evidence="1">
    <location>
        <begin position="73"/>
        <end position="95"/>
    </location>
</feature>
<accession>A0A9D1AGH2</accession>
<reference evidence="2" key="2">
    <citation type="journal article" date="2021" name="PeerJ">
        <title>Extensive microbial diversity within the chicken gut microbiome revealed by metagenomics and culture.</title>
        <authorList>
            <person name="Gilroy R."/>
            <person name="Ravi A."/>
            <person name="Getino M."/>
            <person name="Pursley I."/>
            <person name="Horton D.L."/>
            <person name="Alikhan N.F."/>
            <person name="Baker D."/>
            <person name="Gharbi K."/>
            <person name="Hall N."/>
            <person name="Watson M."/>
            <person name="Adriaenssens E.M."/>
            <person name="Foster-Nyarko E."/>
            <person name="Jarju S."/>
            <person name="Secka A."/>
            <person name="Antonio M."/>
            <person name="Oren A."/>
            <person name="Chaudhuri R.R."/>
            <person name="La Ragione R."/>
            <person name="Hildebrand F."/>
            <person name="Pallen M.J."/>
        </authorList>
    </citation>
    <scope>NUCLEOTIDE SEQUENCE</scope>
    <source>
        <strain evidence="2">ChiW25-3613</strain>
    </source>
</reference>
<comment type="caution">
    <text evidence="2">The sequence shown here is derived from an EMBL/GenBank/DDBJ whole genome shotgun (WGS) entry which is preliminary data.</text>
</comment>
<dbReference type="EMBL" id="DVHB01000053">
    <property type="protein sequence ID" value="HIR39306.1"/>
    <property type="molecule type" value="Genomic_DNA"/>
</dbReference>
<evidence type="ECO:0000313" key="3">
    <source>
        <dbReference type="Proteomes" id="UP000824179"/>
    </source>
</evidence>
<keyword evidence="1" id="KW-1133">Transmembrane helix</keyword>
<name>A0A9D1AGH2_9FIRM</name>
<reference evidence="2" key="1">
    <citation type="submission" date="2020-10" db="EMBL/GenBank/DDBJ databases">
        <authorList>
            <person name="Gilroy R."/>
        </authorList>
    </citation>
    <scope>NUCLEOTIDE SEQUENCE</scope>
    <source>
        <strain evidence="2">ChiW25-3613</strain>
    </source>
</reference>
<evidence type="ECO:0000313" key="2">
    <source>
        <dbReference type="EMBL" id="HIR39306.1"/>
    </source>
</evidence>
<keyword evidence="1" id="KW-0812">Transmembrane</keyword>
<dbReference type="Proteomes" id="UP000824179">
    <property type="component" value="Unassembled WGS sequence"/>
</dbReference>
<gene>
    <name evidence="2" type="ORF">IAB90_02885</name>
</gene>